<evidence type="ECO:0000313" key="11">
    <source>
        <dbReference type="Proteomes" id="UP000507470"/>
    </source>
</evidence>
<dbReference type="InterPro" id="IPR000436">
    <property type="entry name" value="Sushi_SCR_CCP_dom"/>
</dbReference>
<dbReference type="Proteomes" id="UP000507470">
    <property type="component" value="Unassembled WGS sequence"/>
</dbReference>
<dbReference type="InterPro" id="IPR008979">
    <property type="entry name" value="Galactose-bd-like_sf"/>
</dbReference>
<dbReference type="Gene3D" id="2.60.120.260">
    <property type="entry name" value="Galactose-binding domain-like"/>
    <property type="match status" value="1"/>
</dbReference>
<feature type="domain" description="Sushi" evidence="9">
    <location>
        <begin position="134"/>
        <end position="193"/>
    </location>
</feature>
<dbReference type="Pfam" id="PF22633">
    <property type="entry name" value="F5_F8_type_C_2"/>
    <property type="match status" value="1"/>
</dbReference>
<comment type="similarity">
    <text evidence="2">Belongs to the fucolectin family.</text>
</comment>
<dbReference type="InterPro" id="IPR035976">
    <property type="entry name" value="Sushi/SCR/CCP_sf"/>
</dbReference>
<evidence type="ECO:0000259" key="9">
    <source>
        <dbReference type="PROSITE" id="PS50923"/>
    </source>
</evidence>
<dbReference type="GO" id="GO:0046872">
    <property type="term" value="F:metal ion binding"/>
    <property type="evidence" value="ECO:0007669"/>
    <property type="project" value="UniProtKB-KW"/>
</dbReference>
<accession>A0A6J8CT59</accession>
<evidence type="ECO:0000256" key="7">
    <source>
        <dbReference type="ARBA" id="ARBA00023157"/>
    </source>
</evidence>
<proteinExistence type="inferred from homology"/>
<protein>
    <recommendedName>
        <fullName evidence="9">Sushi domain-containing protein</fullName>
    </recommendedName>
</protein>
<keyword evidence="4" id="KW-0479">Metal-binding</keyword>
<name>A0A6J8CT59_MYTCO</name>
<keyword evidence="8" id="KW-0768">Sushi</keyword>
<dbReference type="SUPFAM" id="SSF49785">
    <property type="entry name" value="Galactose-binding domain-like"/>
    <property type="match status" value="1"/>
</dbReference>
<dbReference type="PANTHER" id="PTHR45713:SF6">
    <property type="entry name" value="F5_8 TYPE C DOMAIN-CONTAINING PROTEIN"/>
    <property type="match status" value="1"/>
</dbReference>
<evidence type="ECO:0000256" key="3">
    <source>
        <dbReference type="ARBA" id="ARBA00011233"/>
    </source>
</evidence>
<evidence type="ECO:0000256" key="5">
    <source>
        <dbReference type="ARBA" id="ARBA00022734"/>
    </source>
</evidence>
<evidence type="ECO:0000256" key="1">
    <source>
        <dbReference type="ARBA" id="ARBA00002219"/>
    </source>
</evidence>
<dbReference type="AlphaFoldDB" id="A0A6J8CT59"/>
<dbReference type="SMART" id="SM00607">
    <property type="entry name" value="FTP"/>
    <property type="match status" value="1"/>
</dbReference>
<evidence type="ECO:0000256" key="6">
    <source>
        <dbReference type="ARBA" id="ARBA00022837"/>
    </source>
</evidence>
<evidence type="ECO:0000256" key="2">
    <source>
        <dbReference type="ARBA" id="ARBA00010147"/>
    </source>
</evidence>
<gene>
    <name evidence="10" type="ORF">MCOR_32458</name>
</gene>
<dbReference type="InterPro" id="IPR006585">
    <property type="entry name" value="FTP1"/>
</dbReference>
<keyword evidence="5" id="KW-0430">Lectin</keyword>
<dbReference type="InterPro" id="IPR051941">
    <property type="entry name" value="BG_Antigen-Binding_Lectin"/>
</dbReference>
<comment type="function">
    <text evidence="1">Acts as a defensive agent. Recognizes blood group fucosylated oligosaccharides including A, B, H and Lewis B-type antigens. Does not recognize Lewis A antigen and has low affinity for monovalent haptens.</text>
</comment>
<dbReference type="GO" id="GO:0042806">
    <property type="term" value="F:fucose binding"/>
    <property type="evidence" value="ECO:0007669"/>
    <property type="project" value="UniProtKB-ARBA"/>
</dbReference>
<dbReference type="CDD" id="cd00033">
    <property type="entry name" value="CCP"/>
    <property type="match status" value="1"/>
</dbReference>
<reference evidence="10 11" key="1">
    <citation type="submission" date="2020-06" db="EMBL/GenBank/DDBJ databases">
        <authorList>
            <person name="Li R."/>
            <person name="Bekaert M."/>
        </authorList>
    </citation>
    <scope>NUCLEOTIDE SEQUENCE [LARGE SCALE GENOMIC DNA]</scope>
    <source>
        <strain evidence="11">wild</strain>
    </source>
</reference>
<dbReference type="SUPFAM" id="SSF57535">
    <property type="entry name" value="Complement control module/SCR domain"/>
    <property type="match status" value="1"/>
</dbReference>
<dbReference type="OrthoDB" id="6128162at2759"/>
<feature type="disulfide bond" evidence="8">
    <location>
        <begin position="136"/>
        <end position="179"/>
    </location>
</feature>
<dbReference type="EMBL" id="CACVKT020005808">
    <property type="protein sequence ID" value="CAC5398060.1"/>
    <property type="molecule type" value="Genomic_DNA"/>
</dbReference>
<keyword evidence="6" id="KW-0106">Calcium</keyword>
<keyword evidence="7 8" id="KW-1015">Disulfide bond</keyword>
<keyword evidence="11" id="KW-1185">Reference proteome</keyword>
<evidence type="ECO:0000256" key="8">
    <source>
        <dbReference type="PROSITE-ProRule" id="PRU00302"/>
    </source>
</evidence>
<evidence type="ECO:0000313" key="10">
    <source>
        <dbReference type="EMBL" id="CAC5398060.1"/>
    </source>
</evidence>
<dbReference type="GO" id="GO:0010185">
    <property type="term" value="P:regulation of cellular defense response"/>
    <property type="evidence" value="ECO:0007669"/>
    <property type="project" value="UniProtKB-ARBA"/>
</dbReference>
<dbReference type="PANTHER" id="PTHR45713">
    <property type="entry name" value="FTP DOMAIN-CONTAINING PROTEIN"/>
    <property type="match status" value="1"/>
</dbReference>
<comment type="caution">
    <text evidence="8">Lacks conserved residue(s) required for the propagation of feature annotation.</text>
</comment>
<dbReference type="GO" id="GO:0001868">
    <property type="term" value="P:regulation of complement activation, lectin pathway"/>
    <property type="evidence" value="ECO:0007669"/>
    <property type="project" value="UniProtKB-ARBA"/>
</dbReference>
<evidence type="ECO:0000256" key="4">
    <source>
        <dbReference type="ARBA" id="ARBA00022723"/>
    </source>
</evidence>
<dbReference type="PROSITE" id="PS50923">
    <property type="entry name" value="SUSHI"/>
    <property type="match status" value="1"/>
</dbReference>
<sequence length="337" mass="38023">MSSYNVFSFSLDDLCDDDDVRCKYPQMSKPGEIIYGHCHRDVALRRLQRASFLTCLKECMRTANCTNIGYRRNWKLCDINGEPNSQQNLFQEDGCQFSNISTWSKKLAGKCAAHKCEEGYKCIPNQTSVSCELAYCSGNPDVTNATSKETFGIFRELGYAMMYGCNKGHKIRGRPFAVCQRSGTWKILFICGEGAIVSHRKTTGQSSIWQCLNSPYYCNSDAGVDGIKDVYNIFHTAAETRPVWWVDLQRVYKIHKVVLTNAMNSNANRLKKLEVHIEKSTSQKDLCGTHDFIGSATEGEVIEVKCPTLLEGQKVIVTMINEEPNFFHLTEVEVYGG</sequence>
<organism evidence="10 11">
    <name type="scientific">Mytilus coruscus</name>
    <name type="common">Sea mussel</name>
    <dbReference type="NCBI Taxonomy" id="42192"/>
    <lineage>
        <taxon>Eukaryota</taxon>
        <taxon>Metazoa</taxon>
        <taxon>Spiralia</taxon>
        <taxon>Lophotrochozoa</taxon>
        <taxon>Mollusca</taxon>
        <taxon>Bivalvia</taxon>
        <taxon>Autobranchia</taxon>
        <taxon>Pteriomorphia</taxon>
        <taxon>Mytilida</taxon>
        <taxon>Mytiloidea</taxon>
        <taxon>Mytilidae</taxon>
        <taxon>Mytilinae</taxon>
        <taxon>Mytilus</taxon>
    </lineage>
</organism>
<comment type="subunit">
    <text evidence="3">Homotrimer.</text>
</comment>